<evidence type="ECO:0000313" key="3">
    <source>
        <dbReference type="Proteomes" id="UP001479436"/>
    </source>
</evidence>
<protein>
    <recommendedName>
        <fullName evidence="1">Phosphodiester glycosidase domain-containing protein</fullName>
    </recommendedName>
</protein>
<keyword evidence="3" id="KW-1185">Reference proteome</keyword>
<dbReference type="Proteomes" id="UP001479436">
    <property type="component" value="Unassembled WGS sequence"/>
</dbReference>
<evidence type="ECO:0000259" key="1">
    <source>
        <dbReference type="Pfam" id="PF09992"/>
    </source>
</evidence>
<gene>
    <name evidence="2" type="ORF">K7432_016932</name>
</gene>
<name>A0ABR2VM18_9FUNG</name>
<dbReference type="Pfam" id="PF09992">
    <property type="entry name" value="NAGPA"/>
    <property type="match status" value="1"/>
</dbReference>
<reference evidence="2 3" key="1">
    <citation type="submission" date="2023-04" db="EMBL/GenBank/DDBJ databases">
        <title>Genome of Basidiobolus ranarum AG-B5.</title>
        <authorList>
            <person name="Stajich J.E."/>
            <person name="Carter-House D."/>
            <person name="Gryganskyi A."/>
        </authorList>
    </citation>
    <scope>NUCLEOTIDE SEQUENCE [LARGE SCALE GENOMIC DNA]</scope>
    <source>
        <strain evidence="2 3">AG-B5</strain>
    </source>
</reference>
<sequence length="232" mass="25517">MSSVAGTLKIKNPASTVIISDLAAVDVVQVGPVSVAKSGRYGINGGYFEPDSKKKTYGKLFSITYSMNQKAKKVVQQPIKRGTMICYRDICSNKLKMFTGLLGEYSLHLNSCKVEYLSKIKKETSASIQVREGDCRHQSAIGFRELDRKIVLDSFRKASPSEVRDIIKKRYHCDIAIMLDGGGSSQISGVGPKNKRIDTDFTRGVGLKAKDLAKSRKISSMIAVSPSKWIDV</sequence>
<organism evidence="2 3">
    <name type="scientific">Basidiobolus ranarum</name>
    <dbReference type="NCBI Taxonomy" id="34480"/>
    <lineage>
        <taxon>Eukaryota</taxon>
        <taxon>Fungi</taxon>
        <taxon>Fungi incertae sedis</taxon>
        <taxon>Zoopagomycota</taxon>
        <taxon>Entomophthoromycotina</taxon>
        <taxon>Basidiobolomycetes</taxon>
        <taxon>Basidiobolales</taxon>
        <taxon>Basidiobolaceae</taxon>
        <taxon>Basidiobolus</taxon>
    </lineage>
</organism>
<proteinExistence type="predicted"/>
<comment type="caution">
    <text evidence="2">The sequence shown here is derived from an EMBL/GenBank/DDBJ whole genome shotgun (WGS) entry which is preliminary data.</text>
</comment>
<dbReference type="InterPro" id="IPR018711">
    <property type="entry name" value="NAGPA"/>
</dbReference>
<evidence type="ECO:0000313" key="2">
    <source>
        <dbReference type="EMBL" id="KAK9674745.1"/>
    </source>
</evidence>
<accession>A0ABR2VM18</accession>
<dbReference type="EMBL" id="JASJQH010010035">
    <property type="protein sequence ID" value="KAK9674745.1"/>
    <property type="molecule type" value="Genomic_DNA"/>
</dbReference>
<feature type="domain" description="Phosphodiester glycosidase" evidence="1">
    <location>
        <begin position="42"/>
        <end position="198"/>
    </location>
</feature>